<dbReference type="Gene3D" id="3.40.1280.10">
    <property type="match status" value="1"/>
</dbReference>
<feature type="compositionally biased region" description="Basic and acidic residues" evidence="2">
    <location>
        <begin position="9"/>
        <end position="27"/>
    </location>
</feature>
<proteinExistence type="inferred from homology"/>
<dbReference type="InterPro" id="IPR029028">
    <property type="entry name" value="Alpha/beta_knot_MTases"/>
</dbReference>
<dbReference type="InterPro" id="IPR003750">
    <property type="entry name" value="Put_MeTrfase-C9orf114-like"/>
</dbReference>
<protein>
    <submittedName>
        <fullName evidence="3">Uncharacterized protein</fullName>
    </submittedName>
</protein>
<evidence type="ECO:0000256" key="1">
    <source>
        <dbReference type="ARBA" id="ARBA00009841"/>
    </source>
</evidence>
<dbReference type="CTD" id="78774695"/>
<dbReference type="InterPro" id="IPR029026">
    <property type="entry name" value="tRNA_m1G_MTases_N"/>
</dbReference>
<feature type="region of interest" description="Disordered" evidence="2">
    <location>
        <begin position="1"/>
        <end position="27"/>
    </location>
</feature>
<dbReference type="CDD" id="cd18086">
    <property type="entry name" value="HsC9orf114-like"/>
    <property type="match status" value="1"/>
</dbReference>
<dbReference type="Proteomes" id="UP000483820">
    <property type="component" value="Chromosome III"/>
</dbReference>
<dbReference type="Gene3D" id="2.40.50.140">
    <property type="entry name" value="Nucleic acid-binding proteins"/>
    <property type="match status" value="1"/>
</dbReference>
<dbReference type="PANTHER" id="PTHR12150:SF13">
    <property type="entry name" value="METHYLTRANSFERASE C9ORF114-RELATED"/>
    <property type="match status" value="1"/>
</dbReference>
<dbReference type="Pfam" id="PF02598">
    <property type="entry name" value="Methyltrn_RNA_3"/>
    <property type="match status" value="1"/>
</dbReference>
<comment type="similarity">
    <text evidence="1">Belongs to the class IV-like SAM-binding methyltransferase superfamily.</text>
</comment>
<comment type="caution">
    <text evidence="3">The sequence shown here is derived from an EMBL/GenBank/DDBJ whole genome shotgun (WGS) entry which is preliminary data.</text>
</comment>
<dbReference type="InterPro" id="IPR012340">
    <property type="entry name" value="NA-bd_OB-fold"/>
</dbReference>
<reference evidence="3 4" key="1">
    <citation type="submission" date="2019-12" db="EMBL/GenBank/DDBJ databases">
        <title>Chromosome-level assembly of the Caenorhabditis remanei genome.</title>
        <authorList>
            <person name="Teterina A.A."/>
            <person name="Willis J.H."/>
            <person name="Phillips P.C."/>
        </authorList>
    </citation>
    <scope>NUCLEOTIDE SEQUENCE [LARGE SCALE GENOMIC DNA]</scope>
    <source>
        <strain evidence="3 4">PX506</strain>
        <tissue evidence="3">Whole organism</tissue>
    </source>
</reference>
<dbReference type="GeneID" id="78774695"/>
<evidence type="ECO:0000256" key="2">
    <source>
        <dbReference type="SAM" id="MobiDB-lite"/>
    </source>
</evidence>
<dbReference type="EMBL" id="WUAV01000003">
    <property type="protein sequence ID" value="KAF1760390.1"/>
    <property type="molecule type" value="Genomic_DNA"/>
</dbReference>
<evidence type="ECO:0000313" key="4">
    <source>
        <dbReference type="Proteomes" id="UP000483820"/>
    </source>
</evidence>
<dbReference type="AlphaFoldDB" id="A0A6A5GY30"/>
<accession>A0A6A5GY30</accession>
<dbReference type="PANTHER" id="PTHR12150">
    <property type="entry name" value="CLASS IV SAM-BINDING METHYLTRANSFERASE-RELATED"/>
    <property type="match status" value="1"/>
</dbReference>
<dbReference type="RefSeq" id="XP_053586515.1">
    <property type="nucleotide sequence ID" value="XM_053726938.1"/>
</dbReference>
<organism evidence="3 4">
    <name type="scientific">Caenorhabditis remanei</name>
    <name type="common">Caenorhabditis vulgaris</name>
    <dbReference type="NCBI Taxonomy" id="31234"/>
    <lineage>
        <taxon>Eukaryota</taxon>
        <taxon>Metazoa</taxon>
        <taxon>Ecdysozoa</taxon>
        <taxon>Nematoda</taxon>
        <taxon>Chromadorea</taxon>
        <taxon>Rhabditida</taxon>
        <taxon>Rhabditina</taxon>
        <taxon>Rhabditomorpha</taxon>
        <taxon>Rhabditoidea</taxon>
        <taxon>Rhabditidae</taxon>
        <taxon>Peloderinae</taxon>
        <taxon>Caenorhabditis</taxon>
    </lineage>
</organism>
<sequence>MITSQLNGKEGDGKVDKGDDHSGKKDAQMSVCPCYHPDVPPLTSLHAPTNALNTRNTPKFGLNEAATFPKKARIAVETITGFRPYLSASIDMNGTATMAAIVKMKMHPDQKKTFKEKNEIRNKLFKSTNAERQDWRKTPPFTISIAVPGQFLNNAQSSELRTYMAGQIARAATLYRVDEIIIYDESCRMTDEAVNAYYNGTWQGNLLPAENNYEGCFYLAKILEYLECPQYLRKDLFPIQKPLKYAGLLNPLDAQHHLKYDEKTFRFREGVVLKKRSKEGRGPICSIGLDKEFEIDSDAVSLPPYTRVTVEIKNLTEQCKLYRGSITNGAAVTRETGQYWGYSVRLLTGLQKVLEGKKFDMVAGVSPRGKLATEMDVCILNKPKILLVFGGVAGVDAAVESEELAEWRRAEDAFDMLIRTTSLPNGSRSERVEENVLSVLAQVQCRLETLNQL</sequence>
<evidence type="ECO:0000313" key="3">
    <source>
        <dbReference type="EMBL" id="KAF1760390.1"/>
    </source>
</evidence>
<name>A0A6A5GY30_CAERE</name>
<dbReference type="SUPFAM" id="SSF50249">
    <property type="entry name" value="Nucleic acid-binding proteins"/>
    <property type="match status" value="1"/>
</dbReference>
<gene>
    <name evidence="3" type="ORF">GCK72_008639</name>
</gene>
<dbReference type="KEGG" id="crq:GCK72_008639"/>
<dbReference type="SUPFAM" id="SSF75217">
    <property type="entry name" value="alpha/beta knot"/>
    <property type="match status" value="1"/>
</dbReference>